<evidence type="ECO:0000256" key="7">
    <source>
        <dbReference type="ARBA" id="ARBA00023136"/>
    </source>
</evidence>
<dbReference type="EMBL" id="BSET01000001">
    <property type="protein sequence ID" value="GLK01407.1"/>
    <property type="molecule type" value="Genomic_DNA"/>
</dbReference>
<comment type="caution">
    <text evidence="9">The sequence shown here is derived from an EMBL/GenBank/DDBJ whole genome shotgun (WGS) entry which is preliminary data.</text>
</comment>
<keyword evidence="3" id="KW-0813">Transport</keyword>
<feature type="transmembrane region" description="Helical" evidence="8">
    <location>
        <begin position="213"/>
        <end position="235"/>
    </location>
</feature>
<dbReference type="SUPFAM" id="SSF103481">
    <property type="entry name" value="Multidrug resistance efflux transporter EmrE"/>
    <property type="match status" value="1"/>
</dbReference>
<comment type="subcellular location">
    <subcellularLocation>
        <location evidence="1">Cell membrane</location>
        <topology evidence="1">Multi-pass membrane protein</topology>
    </subcellularLocation>
</comment>
<dbReference type="RefSeq" id="WP_204939053.1">
    <property type="nucleotide sequence ID" value="NZ_BAAAUM010000001.1"/>
</dbReference>
<keyword evidence="6 8" id="KW-1133">Transmembrane helix</keyword>
<feature type="transmembrane region" description="Helical" evidence="8">
    <location>
        <begin position="77"/>
        <end position="95"/>
    </location>
</feature>
<keyword evidence="10" id="KW-1185">Reference proteome</keyword>
<keyword evidence="4" id="KW-1003">Cell membrane</keyword>
<feature type="transmembrane region" description="Helical" evidence="8">
    <location>
        <begin position="12"/>
        <end position="32"/>
    </location>
</feature>
<sequence length="299" mass="31942">MSEFAPRARLGVIASVLSSTIFGVVFILSASLDFTGNVFFGWRIVFAVALLLGFLGITRRLPALRGLLRRLRGNPRLILAIMLSSAMLGFQQWLFTWAPGEGRGLPLALGYLVMPIALALTGRLLFRERLGPWRIAAVSVAAVGVGYQVWQFGALSWETLAVALGYPIYFAVRRFARIEGSAGLTAEMILILPVALALLLIDDPTLATLRDPGSALSLSLFAVLGAGALALYIGASQLLPLSLFGMLSYLEPVLLIVAATVVLAEPLSVQELPTYAAIALALVLLAGEGLRRRGPKTSL</sequence>
<evidence type="ECO:0000256" key="4">
    <source>
        <dbReference type="ARBA" id="ARBA00022475"/>
    </source>
</evidence>
<evidence type="ECO:0000256" key="3">
    <source>
        <dbReference type="ARBA" id="ARBA00022448"/>
    </source>
</evidence>
<dbReference type="Proteomes" id="UP001142325">
    <property type="component" value="Unassembled WGS sequence"/>
</dbReference>
<feature type="transmembrane region" description="Helical" evidence="8">
    <location>
        <begin position="133"/>
        <end position="150"/>
    </location>
</feature>
<evidence type="ECO:0000256" key="2">
    <source>
        <dbReference type="ARBA" id="ARBA00007362"/>
    </source>
</evidence>
<evidence type="ECO:0000256" key="8">
    <source>
        <dbReference type="SAM" id="Phobius"/>
    </source>
</evidence>
<proteinExistence type="inferred from homology"/>
<organism evidence="9 10">
    <name type="scientific">Microbacterium keratanolyticum</name>
    <dbReference type="NCBI Taxonomy" id="67574"/>
    <lineage>
        <taxon>Bacteria</taxon>
        <taxon>Bacillati</taxon>
        <taxon>Actinomycetota</taxon>
        <taxon>Actinomycetes</taxon>
        <taxon>Micrococcales</taxon>
        <taxon>Microbacteriaceae</taxon>
        <taxon>Microbacterium</taxon>
    </lineage>
</organism>
<comment type="similarity">
    <text evidence="2">Belongs to the EamA transporter family.</text>
</comment>
<dbReference type="InterPro" id="IPR004626">
    <property type="entry name" value="RarD"/>
</dbReference>
<evidence type="ECO:0000313" key="10">
    <source>
        <dbReference type="Proteomes" id="UP001142325"/>
    </source>
</evidence>
<dbReference type="NCBIfam" id="TIGR00688">
    <property type="entry name" value="rarD"/>
    <property type="match status" value="1"/>
</dbReference>
<dbReference type="AlphaFoldDB" id="A0A9W6HR83"/>
<feature type="transmembrane region" description="Helical" evidence="8">
    <location>
        <begin position="272"/>
        <end position="290"/>
    </location>
</feature>
<feature type="transmembrane region" description="Helical" evidence="8">
    <location>
        <begin position="156"/>
        <end position="172"/>
    </location>
</feature>
<keyword evidence="5 8" id="KW-0812">Transmembrane</keyword>
<feature type="transmembrane region" description="Helical" evidence="8">
    <location>
        <begin position="247"/>
        <end position="266"/>
    </location>
</feature>
<dbReference type="GO" id="GO:0005886">
    <property type="term" value="C:plasma membrane"/>
    <property type="evidence" value="ECO:0007669"/>
    <property type="project" value="UniProtKB-SubCell"/>
</dbReference>
<feature type="transmembrane region" description="Helical" evidence="8">
    <location>
        <begin position="107"/>
        <end position="126"/>
    </location>
</feature>
<evidence type="ECO:0000313" key="9">
    <source>
        <dbReference type="EMBL" id="GLK01407.1"/>
    </source>
</evidence>
<evidence type="ECO:0000256" key="6">
    <source>
        <dbReference type="ARBA" id="ARBA00022989"/>
    </source>
</evidence>
<reference evidence="9" key="2">
    <citation type="submission" date="2023-01" db="EMBL/GenBank/DDBJ databases">
        <authorList>
            <person name="Sun Q."/>
            <person name="Evtushenko L."/>
        </authorList>
    </citation>
    <scope>NUCLEOTIDE SEQUENCE</scope>
    <source>
        <strain evidence="9">VKM Ac-1958</strain>
    </source>
</reference>
<feature type="transmembrane region" description="Helical" evidence="8">
    <location>
        <begin position="184"/>
        <end position="201"/>
    </location>
</feature>
<dbReference type="InterPro" id="IPR037185">
    <property type="entry name" value="EmrE-like"/>
</dbReference>
<keyword evidence="7 8" id="KW-0472">Membrane</keyword>
<reference evidence="9" key="1">
    <citation type="journal article" date="2014" name="Int. J. Syst. Evol. Microbiol.">
        <title>Complete genome sequence of Corynebacterium casei LMG S-19264T (=DSM 44701T), isolated from a smear-ripened cheese.</title>
        <authorList>
            <consortium name="US DOE Joint Genome Institute (JGI-PGF)"/>
            <person name="Walter F."/>
            <person name="Albersmeier A."/>
            <person name="Kalinowski J."/>
            <person name="Ruckert C."/>
        </authorList>
    </citation>
    <scope>NUCLEOTIDE SEQUENCE</scope>
    <source>
        <strain evidence="9">VKM Ac-1958</strain>
    </source>
</reference>
<name>A0A9W6HR83_9MICO</name>
<gene>
    <name evidence="9" type="ORF">GCM10017596_11220</name>
</gene>
<evidence type="ECO:0000256" key="5">
    <source>
        <dbReference type="ARBA" id="ARBA00022692"/>
    </source>
</evidence>
<protein>
    <submittedName>
        <fullName evidence="9">Permease</fullName>
    </submittedName>
</protein>
<feature type="transmembrane region" description="Helical" evidence="8">
    <location>
        <begin position="38"/>
        <end position="57"/>
    </location>
</feature>
<accession>A0A9W6HR83</accession>
<evidence type="ECO:0000256" key="1">
    <source>
        <dbReference type="ARBA" id="ARBA00004651"/>
    </source>
</evidence>